<comment type="subcellular location">
    <subcellularLocation>
        <location evidence="1">Cytoplasmic vesicle</location>
        <location evidence="1">Autophagosome</location>
    </subcellularLocation>
</comment>
<protein>
    <submittedName>
        <fullName evidence="7">WDR81</fullName>
    </submittedName>
</protein>
<evidence type="ECO:0000256" key="1">
    <source>
        <dbReference type="ARBA" id="ARBA00004419"/>
    </source>
</evidence>
<accession>A0A812B933</accession>
<dbReference type="PROSITE" id="PS50294">
    <property type="entry name" value="WD_REPEATS_REGION"/>
    <property type="match status" value="1"/>
</dbReference>
<dbReference type="PANTHER" id="PTHR44662:SF1">
    <property type="entry name" value="WD REPEAT-CONTAINING PROTEIN 81"/>
    <property type="match status" value="1"/>
</dbReference>
<proteinExistence type="predicted"/>
<evidence type="ECO:0000256" key="3">
    <source>
        <dbReference type="ARBA" id="ARBA00022737"/>
    </source>
</evidence>
<feature type="region of interest" description="Disordered" evidence="5">
    <location>
        <begin position="1049"/>
        <end position="1077"/>
    </location>
</feature>
<sequence length="2073" mass="232947">MNGQPYLSIYLSIYLNFSELTCRKRQYCPAMEAKALICDQLRLAPQHVRWLGIPGHCAVCLVSHDWLKNVSLETIGGGISENSQTLPPDLCDEYLAASCNSLPPEWFRLVVRIVAKSDDLVDDVLAAPLYCNVKDYCLSDLLTYICQENRKNLYLNACSKLSQQKTVPSRAKKKFSDLFREIVLHFQPHRYIRLDGFQPLLCESSLLSSSEESSRKLFPNIVSTYLFLELENYFLLLQPYYPYNLWDVVSYSPALFNESHAKTLFVLYQILQAMQLGHSIGLSAGHLKLHNVFVDKKLWIDISFSRVSFLLDQSAGSLGLNGIKSSSMLYLPNQDKKSLVEDAQTFVSSGLYTVYSIDDLSSVVSDWVHWRISNFKYLMILNHLAGRRLGDPNNHPILPWVSDFTSEHKNFRDLSKTKYRLNKGDRQLDLTYEELPVLSGDPVHRSPYIPHHVSDVLSDITYYVYKARQTSKSILCAHVRPYWVPSEYPASIQRIQQWTPDECIPEFFLEPSIFKSVHHDLPDLGIPDWCVSPQDFIEKHMTLLESPRVSQALHNWIDLTFGHKLSGTASVESKNVHLQLVDNHTHVTNCGVVQLFAQPHPQRILPPKKHSSSFGSVLIDGETDGLEDTFHNISNDTKLDYTWFIDPISFSMDDKPLSKLEQLESLYAFCPKSVCDSEKETFAQEIGQAPLSAKDLVAHDVQAFACLMCEMFLAPKTRLLGPNATLKERHQLLYKLCQMDLSPIPRPLHQAASILLQLNEDFMPLLSERGPVFNYVPINTLGLPPLTPSLITHSMIDVIPFPSYFPQLYHSLCQVKQKDHEIECLNFSHAKTPCEKAKMTKVLAREKVSILQVFLQKYEIVLGQEGVDLLLPYVEELLQVKDTAVQCAWILFDLMSRQLGPDVAKNKFLPQITKLYTEDYSTPKHLKLYHHKFLVQLLVRFQLQTFLENFSTLLVEAVAGYKDFVIETDTELPEVVEFRRQKSDFSRKVRNQIPACPEEVSEDSYQGNGQDGSENHAEEGVEGGGSHNTDDYAGMHEFAGGNFLLEDVGSSIDKGDSEKGSDSASVDQDSLKSEESGYKRSLLGIDDADSVFQSGRRFSFPVSIHDRNAGRERSDSGSHPRSNSNTSDRDLPPMGNLLTSAENTDIELENLVYSEKSSQSEGEELEDREDDDDNEEEHIEEEDEEEESDKTEIFEDCHMLMSQVEGSPSHGSQTGRTDPGMPITGSVQQGLHMVRSETDEFTRCLAGTSWDEIVNIRDMATESVKWLCHRLGPLLAARYLSLNLIRLLPLCYLDEEQLLPVLENAGNCRKSCHLVGGDTYAVKVLECLSFMAILYGEQVILLQYFPAMEDMVAAAEKEMTQTTEAGLVASLVLMRHMIPLLSEKTLMDLLQDTKLHNILHSVIRLTASNMRFPSGHLARSLICHKIIDVIYIIGVRIGFEMTRKHLTSTMQLFFDSFFQVHCPDACPNSTVEETFNKSDVSAHSSPRLSKAKSKEKPSGSVDSEESEELYWNIKKDGRAQEYKIGSSVNVNDMHQSSPSQAFHRLKSRVKRTSVTGVTNSAAVSTKLKSSADHLIEKRPSNPGPDDQGDLVMEEMKKVFTPELAHTAYIPLCQIFGSIHMEQSLWNDDLIRQLCSQHDSTLDKLPTSGLGQSFDSSLGASTPDLETPDDTKSMESSLDSKENDASLGGIGSNVAVVGNRIQLQHPLRSGHPDMPHINRAYRHTGILNIGQDDLKSTEIESNNQRHLRGNWLAYWEHELGLSDRASVFNFKHIKLQTFLGHNTSIRSLCVLDNENSFISASKDKTVKLWSLTSFGDGSGKCGCQWTYRLHKKSVFSVGFLESVRLVASCDSTVHIWDPFRGECVRQLESSKNSPVIALAPIPAPSCMMITATNDSTLRFLDLRKAEYAHEYRCSPLSAGLIRSVTVSPDSNWVAVAFSSGIVSVLDVRTGTLLGQRKGHDGDILQIKACNRHTFVTSSFDQSMRLWNASDLKEICQFKGASEPVHCIGLYRNQIISATAGNKIGVHSSIDRHATYTSTKLHPEIFKGVLASMAVLPLNRTLLLGADNGAIRLLC</sequence>
<dbReference type="PROSITE" id="PS50197">
    <property type="entry name" value="BEACH"/>
    <property type="match status" value="1"/>
</dbReference>
<dbReference type="SUPFAM" id="SSF56112">
    <property type="entry name" value="Protein kinase-like (PK-like)"/>
    <property type="match status" value="1"/>
</dbReference>
<dbReference type="PROSITE" id="PS50082">
    <property type="entry name" value="WD_REPEATS_2"/>
    <property type="match status" value="2"/>
</dbReference>
<dbReference type="CDD" id="cd06071">
    <property type="entry name" value="Beach"/>
    <property type="match status" value="1"/>
</dbReference>
<dbReference type="GO" id="GO:0005776">
    <property type="term" value="C:autophagosome"/>
    <property type="evidence" value="ECO:0007669"/>
    <property type="project" value="UniProtKB-SubCell"/>
</dbReference>
<feature type="compositionally biased region" description="Polar residues" evidence="5">
    <location>
        <begin position="1003"/>
        <end position="1012"/>
    </location>
</feature>
<dbReference type="SUPFAM" id="SSF81837">
    <property type="entry name" value="BEACH domain"/>
    <property type="match status" value="1"/>
</dbReference>
<dbReference type="PANTHER" id="PTHR44662">
    <property type="entry name" value="WD REPEAT-CONTAINING PROTEIN 81"/>
    <property type="match status" value="1"/>
</dbReference>
<feature type="repeat" description="WD" evidence="4">
    <location>
        <begin position="1826"/>
        <end position="1865"/>
    </location>
</feature>
<dbReference type="InterPro" id="IPR001680">
    <property type="entry name" value="WD40_rpt"/>
</dbReference>
<dbReference type="InterPro" id="IPR036372">
    <property type="entry name" value="BEACH_dom_sf"/>
</dbReference>
<feature type="compositionally biased region" description="Polar residues" evidence="5">
    <location>
        <begin position="1478"/>
        <end position="1487"/>
    </location>
</feature>
<dbReference type="GO" id="GO:0035973">
    <property type="term" value="P:aggrephagy"/>
    <property type="evidence" value="ECO:0007669"/>
    <property type="project" value="TreeGrafter"/>
</dbReference>
<feature type="compositionally biased region" description="Polar residues" evidence="5">
    <location>
        <begin position="1648"/>
        <end position="1659"/>
    </location>
</feature>
<dbReference type="InterPro" id="IPR036322">
    <property type="entry name" value="WD40_repeat_dom_sf"/>
</dbReference>
<evidence type="ECO:0000256" key="5">
    <source>
        <dbReference type="SAM" id="MobiDB-lite"/>
    </source>
</evidence>
<feature type="compositionally biased region" description="Basic and acidic residues" evidence="5">
    <location>
        <begin position="1668"/>
        <end position="1683"/>
    </location>
</feature>
<evidence type="ECO:0000313" key="7">
    <source>
        <dbReference type="EMBL" id="CAE1174186.1"/>
    </source>
</evidence>
<dbReference type="GO" id="GO:0035014">
    <property type="term" value="F:phosphatidylinositol 3-kinase regulator activity"/>
    <property type="evidence" value="ECO:0007669"/>
    <property type="project" value="TreeGrafter"/>
</dbReference>
<dbReference type="FunFam" id="1.10.1540.10:FF:000003">
    <property type="entry name" value="WD repeat-containing protein 81 isoform X1"/>
    <property type="match status" value="1"/>
</dbReference>
<evidence type="ECO:0000259" key="6">
    <source>
        <dbReference type="PROSITE" id="PS50197"/>
    </source>
</evidence>
<keyword evidence="8" id="KW-1185">Reference proteome</keyword>
<dbReference type="OrthoDB" id="29306at2759"/>
<evidence type="ECO:0000256" key="2">
    <source>
        <dbReference type="ARBA" id="ARBA00022574"/>
    </source>
</evidence>
<feature type="region of interest" description="Disordered" evidence="5">
    <location>
        <begin position="1103"/>
        <end position="1138"/>
    </location>
</feature>
<dbReference type="SUPFAM" id="SSF50978">
    <property type="entry name" value="WD40 repeat-like"/>
    <property type="match status" value="1"/>
</dbReference>
<dbReference type="Pfam" id="PF02138">
    <property type="entry name" value="Beach"/>
    <property type="match status" value="1"/>
</dbReference>
<feature type="repeat" description="WD" evidence="4">
    <location>
        <begin position="1777"/>
        <end position="1812"/>
    </location>
</feature>
<dbReference type="SMART" id="SM00320">
    <property type="entry name" value="WD40"/>
    <property type="match status" value="6"/>
</dbReference>
<reference evidence="7" key="1">
    <citation type="submission" date="2021-01" db="EMBL/GenBank/DDBJ databases">
        <authorList>
            <person name="Li R."/>
            <person name="Bekaert M."/>
        </authorList>
    </citation>
    <scope>NUCLEOTIDE SEQUENCE</scope>
    <source>
        <strain evidence="7">Farmed</strain>
    </source>
</reference>
<feature type="compositionally biased region" description="Basic and acidic residues" evidence="5">
    <location>
        <begin position="1569"/>
        <end position="1579"/>
    </location>
</feature>
<dbReference type="Pfam" id="PF00400">
    <property type="entry name" value="WD40"/>
    <property type="match status" value="3"/>
</dbReference>
<feature type="region of interest" description="Disordered" evidence="5">
    <location>
        <begin position="1153"/>
        <end position="1191"/>
    </location>
</feature>
<feature type="region of interest" description="Disordered" evidence="5">
    <location>
        <begin position="996"/>
        <end position="1035"/>
    </location>
</feature>
<dbReference type="Gene3D" id="1.10.1540.10">
    <property type="entry name" value="BEACH domain"/>
    <property type="match status" value="1"/>
</dbReference>
<feature type="domain" description="BEACH" evidence="6">
    <location>
        <begin position="352"/>
        <end position="629"/>
    </location>
</feature>
<dbReference type="Gene3D" id="2.130.10.10">
    <property type="entry name" value="YVTN repeat-like/Quinoprotein amine dehydrogenase"/>
    <property type="match status" value="2"/>
</dbReference>
<name>A0A812B933_ACAPH</name>
<dbReference type="InterPro" id="IPR000409">
    <property type="entry name" value="BEACH_dom"/>
</dbReference>
<organism evidence="7 8">
    <name type="scientific">Acanthosepion pharaonis</name>
    <name type="common">Pharaoh cuttlefish</name>
    <name type="synonym">Sepia pharaonis</name>
    <dbReference type="NCBI Taxonomy" id="158019"/>
    <lineage>
        <taxon>Eukaryota</taxon>
        <taxon>Metazoa</taxon>
        <taxon>Spiralia</taxon>
        <taxon>Lophotrochozoa</taxon>
        <taxon>Mollusca</taxon>
        <taxon>Cephalopoda</taxon>
        <taxon>Coleoidea</taxon>
        <taxon>Decapodiformes</taxon>
        <taxon>Sepiida</taxon>
        <taxon>Sepiina</taxon>
        <taxon>Sepiidae</taxon>
        <taxon>Acanthosepion</taxon>
    </lineage>
</organism>
<dbReference type="EMBL" id="CAHIKZ030000435">
    <property type="protein sequence ID" value="CAE1174186.1"/>
    <property type="molecule type" value="Genomic_DNA"/>
</dbReference>
<feature type="compositionally biased region" description="Acidic residues" evidence="5">
    <location>
        <begin position="1161"/>
        <end position="1189"/>
    </location>
</feature>
<keyword evidence="3" id="KW-0677">Repeat</keyword>
<dbReference type="InterPro" id="IPR015943">
    <property type="entry name" value="WD40/YVTN_repeat-like_dom_sf"/>
</dbReference>
<gene>
    <name evidence="7" type="ORF">SPHA_13060</name>
</gene>
<feature type="region of interest" description="Disordered" evidence="5">
    <location>
        <begin position="1478"/>
        <end position="1507"/>
    </location>
</feature>
<feature type="region of interest" description="Disordered" evidence="5">
    <location>
        <begin position="1644"/>
        <end position="1684"/>
    </location>
</feature>
<evidence type="ECO:0000313" key="8">
    <source>
        <dbReference type="Proteomes" id="UP000597762"/>
    </source>
</evidence>
<keyword evidence="2 4" id="KW-0853">WD repeat</keyword>
<dbReference type="InterPro" id="IPR011009">
    <property type="entry name" value="Kinase-like_dom_sf"/>
</dbReference>
<evidence type="ECO:0000256" key="4">
    <source>
        <dbReference type="PROSITE-ProRule" id="PRU00221"/>
    </source>
</evidence>
<dbReference type="SMART" id="SM01026">
    <property type="entry name" value="Beach"/>
    <property type="match status" value="1"/>
</dbReference>
<dbReference type="InterPro" id="IPR052651">
    <property type="entry name" value="WDR81"/>
</dbReference>
<dbReference type="GO" id="GO:0005739">
    <property type="term" value="C:mitochondrion"/>
    <property type="evidence" value="ECO:0007669"/>
    <property type="project" value="TreeGrafter"/>
</dbReference>
<dbReference type="Proteomes" id="UP000597762">
    <property type="component" value="Unassembled WGS sequence"/>
</dbReference>
<comment type="caution">
    <text evidence="7">The sequence shown here is derived from an EMBL/GenBank/DDBJ whole genome shotgun (WGS) entry which is preliminary data.</text>
</comment>
<feature type="region of interest" description="Disordered" evidence="5">
    <location>
        <begin position="1568"/>
        <end position="1588"/>
    </location>
</feature>
<feature type="compositionally biased region" description="Basic and acidic residues" evidence="5">
    <location>
        <begin position="1104"/>
        <end position="1118"/>
    </location>
</feature>